<dbReference type="InterPro" id="IPR036291">
    <property type="entry name" value="NAD(P)-bd_dom_sf"/>
</dbReference>
<keyword evidence="4" id="KW-1185">Reference proteome</keyword>
<dbReference type="GO" id="GO:0008270">
    <property type="term" value="F:zinc ion binding"/>
    <property type="evidence" value="ECO:0007669"/>
    <property type="project" value="InterPro"/>
</dbReference>
<accession>A0A916STY4</accession>
<dbReference type="Gene3D" id="3.40.50.720">
    <property type="entry name" value="NAD(P)-binding Rossmann-like Domain"/>
    <property type="match status" value="1"/>
</dbReference>
<dbReference type="InterPro" id="IPR002364">
    <property type="entry name" value="Quin_OxRdtase/zeta-crystal_CS"/>
</dbReference>
<dbReference type="Proteomes" id="UP000646478">
    <property type="component" value="Unassembled WGS sequence"/>
</dbReference>
<dbReference type="EMBL" id="BMHH01000046">
    <property type="protein sequence ID" value="GGB13226.1"/>
    <property type="molecule type" value="Genomic_DNA"/>
</dbReference>
<dbReference type="SUPFAM" id="SSF51735">
    <property type="entry name" value="NAD(P)-binding Rossmann-fold domains"/>
    <property type="match status" value="1"/>
</dbReference>
<organism evidence="3 4">
    <name type="scientific">Brucella endophytica</name>
    <dbReference type="NCBI Taxonomy" id="1963359"/>
    <lineage>
        <taxon>Bacteria</taxon>
        <taxon>Pseudomonadati</taxon>
        <taxon>Pseudomonadota</taxon>
        <taxon>Alphaproteobacteria</taxon>
        <taxon>Hyphomicrobiales</taxon>
        <taxon>Brucellaceae</taxon>
        <taxon>Brucella/Ochrobactrum group</taxon>
        <taxon>Brucella</taxon>
    </lineage>
</organism>
<dbReference type="InterPro" id="IPR020843">
    <property type="entry name" value="ER"/>
</dbReference>
<gene>
    <name evidence="3" type="ORF">GCM10011491_46210</name>
</gene>
<dbReference type="PANTHER" id="PTHR11695">
    <property type="entry name" value="ALCOHOL DEHYDROGENASE RELATED"/>
    <property type="match status" value="1"/>
</dbReference>
<reference evidence="3" key="2">
    <citation type="submission" date="2020-09" db="EMBL/GenBank/DDBJ databases">
        <authorList>
            <person name="Sun Q."/>
            <person name="Zhou Y."/>
        </authorList>
    </citation>
    <scope>NUCLEOTIDE SEQUENCE</scope>
    <source>
        <strain evidence="3">CGMCC 1.15082</strain>
    </source>
</reference>
<evidence type="ECO:0000313" key="3">
    <source>
        <dbReference type="EMBL" id="GGB13226.1"/>
    </source>
</evidence>
<proteinExistence type="predicted"/>
<dbReference type="InterPro" id="IPR013154">
    <property type="entry name" value="ADH-like_N"/>
</dbReference>
<dbReference type="InterPro" id="IPR050700">
    <property type="entry name" value="YIM1/Zinc_Alcohol_DH_Fams"/>
</dbReference>
<dbReference type="AlphaFoldDB" id="A0A916STY4"/>
<comment type="caution">
    <text evidence="3">The sequence shown here is derived from an EMBL/GenBank/DDBJ whole genome shotgun (WGS) entry which is preliminary data.</text>
</comment>
<name>A0A916STY4_9HYPH</name>
<dbReference type="InterPro" id="IPR011032">
    <property type="entry name" value="GroES-like_sf"/>
</dbReference>
<dbReference type="Gene3D" id="3.90.180.10">
    <property type="entry name" value="Medium-chain alcohol dehydrogenases, catalytic domain"/>
    <property type="match status" value="1"/>
</dbReference>
<dbReference type="SMART" id="SM00829">
    <property type="entry name" value="PKS_ER"/>
    <property type="match status" value="1"/>
</dbReference>
<dbReference type="CDD" id="cd05289">
    <property type="entry name" value="MDR_like_2"/>
    <property type="match status" value="1"/>
</dbReference>
<evidence type="ECO:0000259" key="2">
    <source>
        <dbReference type="SMART" id="SM00829"/>
    </source>
</evidence>
<dbReference type="Pfam" id="PF08240">
    <property type="entry name" value="ADH_N"/>
    <property type="match status" value="1"/>
</dbReference>
<dbReference type="PANTHER" id="PTHR11695:SF294">
    <property type="entry name" value="RETICULON-4-INTERACTING PROTEIN 1, MITOCHONDRIAL"/>
    <property type="match status" value="1"/>
</dbReference>
<protein>
    <recommendedName>
        <fullName evidence="2">Enoyl reductase (ER) domain-containing protein</fullName>
    </recommendedName>
</protein>
<reference evidence="3" key="1">
    <citation type="journal article" date="2014" name="Int. J. Syst. Evol. Microbiol.">
        <title>Complete genome sequence of Corynebacterium casei LMG S-19264T (=DSM 44701T), isolated from a smear-ripened cheese.</title>
        <authorList>
            <consortium name="US DOE Joint Genome Institute (JGI-PGF)"/>
            <person name="Walter F."/>
            <person name="Albersmeier A."/>
            <person name="Kalinowski J."/>
            <person name="Ruckert C."/>
        </authorList>
    </citation>
    <scope>NUCLEOTIDE SEQUENCE</scope>
    <source>
        <strain evidence="3">CGMCC 1.15082</strain>
    </source>
</reference>
<sequence>MGWFFQVGAWPQAGKQEEKCVMKAIRISGYNASPVLEEVQKSVPAAGEVLVRVVPRRSPLNVKLQLGYMEQFFPLHFPYTLGTNLTGEIEEIGPDARGWAIGDKVVARTDPTAGGAFAEYAVVPSAYIAKAPATIPLEHAAGIATADGTAWQALFESIELAKDQSILIHAGAGGVGSFAIQFARHADARVFATASGEGVALARQVGADNVIDYRSSDFTQGVSDVDVVLDTIGGDTQQQSYKVSGGTV</sequence>
<evidence type="ECO:0000256" key="1">
    <source>
        <dbReference type="ARBA" id="ARBA00023002"/>
    </source>
</evidence>
<dbReference type="InterPro" id="IPR013149">
    <property type="entry name" value="ADH-like_C"/>
</dbReference>
<dbReference type="Pfam" id="PF00107">
    <property type="entry name" value="ADH_zinc_N"/>
    <property type="match status" value="1"/>
</dbReference>
<dbReference type="SUPFAM" id="SSF50129">
    <property type="entry name" value="GroES-like"/>
    <property type="match status" value="1"/>
</dbReference>
<dbReference type="PROSITE" id="PS01162">
    <property type="entry name" value="QOR_ZETA_CRYSTAL"/>
    <property type="match status" value="1"/>
</dbReference>
<dbReference type="GO" id="GO:0016491">
    <property type="term" value="F:oxidoreductase activity"/>
    <property type="evidence" value="ECO:0007669"/>
    <property type="project" value="UniProtKB-KW"/>
</dbReference>
<keyword evidence="1" id="KW-0560">Oxidoreductase</keyword>
<evidence type="ECO:0000313" key="4">
    <source>
        <dbReference type="Proteomes" id="UP000646478"/>
    </source>
</evidence>
<feature type="domain" description="Enoyl reductase (ER)" evidence="2">
    <location>
        <begin position="29"/>
        <end position="248"/>
    </location>
</feature>